<dbReference type="AlphaFoldDB" id="A0A9N9DYR6"/>
<sequence length="265" mass="30897">KFESSLIKTPSNNNSIEIASIGTQSSYPELRDLVIVAGHAIFIGNNFDKINRDEGWILEEFQKGGGHVKTFIEHIRKGVELVVDNKEALLIFSGGQTRPSAGPRSEAQSYWEIARSLDVFPKDYLNIITEEYARDSYENLAFSICRFHEFTGRYPRNITVVGFQFKQRRFIELHRAALKFPIERFNYVGIDLDDKVLFDKAFYQFQEDLYGCHGKLRQKKLHRNPFRRSHPYIQSCPNISHLLNFCPRNSTLLYPRKLPWETTKE</sequence>
<accession>A0A9N9DYR6</accession>
<dbReference type="PANTHER" id="PTHR28110:SF1">
    <property type="entry name" value="TRANSMEMBRANE PROTEIN"/>
    <property type="match status" value="1"/>
</dbReference>
<keyword evidence="3" id="KW-1185">Reference proteome</keyword>
<evidence type="ECO:0000259" key="1">
    <source>
        <dbReference type="Pfam" id="PF02698"/>
    </source>
</evidence>
<dbReference type="Pfam" id="PF02698">
    <property type="entry name" value="DUF218"/>
    <property type="match status" value="1"/>
</dbReference>
<dbReference type="InterPro" id="IPR003848">
    <property type="entry name" value="DUF218"/>
</dbReference>
<dbReference type="Proteomes" id="UP000789342">
    <property type="component" value="Unassembled WGS sequence"/>
</dbReference>
<organism evidence="2 3">
    <name type="scientific">Acaulospora morrowiae</name>
    <dbReference type="NCBI Taxonomy" id="94023"/>
    <lineage>
        <taxon>Eukaryota</taxon>
        <taxon>Fungi</taxon>
        <taxon>Fungi incertae sedis</taxon>
        <taxon>Mucoromycota</taxon>
        <taxon>Glomeromycotina</taxon>
        <taxon>Glomeromycetes</taxon>
        <taxon>Diversisporales</taxon>
        <taxon>Acaulosporaceae</taxon>
        <taxon>Acaulospora</taxon>
    </lineage>
</organism>
<name>A0A9N9DYR6_9GLOM</name>
<dbReference type="InterPro" id="IPR055323">
    <property type="entry name" value="C57A10.07/YOR238W"/>
</dbReference>
<dbReference type="GO" id="GO:0005737">
    <property type="term" value="C:cytoplasm"/>
    <property type="evidence" value="ECO:0007669"/>
    <property type="project" value="TreeGrafter"/>
</dbReference>
<dbReference type="PANTHER" id="PTHR28110">
    <property type="entry name" value="TRANSMEMBRANE PROTEIN"/>
    <property type="match status" value="1"/>
</dbReference>
<gene>
    <name evidence="2" type="ORF">AMORRO_LOCUS10260</name>
</gene>
<protein>
    <submittedName>
        <fullName evidence="2">774_t:CDS:1</fullName>
    </submittedName>
</protein>
<evidence type="ECO:0000313" key="2">
    <source>
        <dbReference type="EMBL" id="CAG8657597.1"/>
    </source>
</evidence>
<evidence type="ECO:0000313" key="3">
    <source>
        <dbReference type="Proteomes" id="UP000789342"/>
    </source>
</evidence>
<proteinExistence type="predicted"/>
<dbReference type="EMBL" id="CAJVPV010011078">
    <property type="protein sequence ID" value="CAG8657597.1"/>
    <property type="molecule type" value="Genomic_DNA"/>
</dbReference>
<feature type="non-terminal residue" evidence="2">
    <location>
        <position position="265"/>
    </location>
</feature>
<dbReference type="CDD" id="cd06259">
    <property type="entry name" value="YdcF-like"/>
    <property type="match status" value="1"/>
</dbReference>
<comment type="caution">
    <text evidence="2">The sequence shown here is derived from an EMBL/GenBank/DDBJ whole genome shotgun (WGS) entry which is preliminary data.</text>
</comment>
<feature type="domain" description="DUF218" evidence="1">
    <location>
        <begin position="33"/>
        <end position="177"/>
    </location>
</feature>
<dbReference type="OrthoDB" id="4347at2759"/>
<reference evidence="2" key="1">
    <citation type="submission" date="2021-06" db="EMBL/GenBank/DDBJ databases">
        <authorList>
            <person name="Kallberg Y."/>
            <person name="Tangrot J."/>
            <person name="Rosling A."/>
        </authorList>
    </citation>
    <scope>NUCLEOTIDE SEQUENCE</scope>
    <source>
        <strain evidence="2">CL551</strain>
    </source>
</reference>